<evidence type="ECO:0000256" key="2">
    <source>
        <dbReference type="ARBA" id="ARBA00022771"/>
    </source>
</evidence>
<evidence type="ECO:0000256" key="4">
    <source>
        <dbReference type="ARBA" id="ARBA00023098"/>
    </source>
</evidence>
<organism evidence="9 10">
    <name type="scientific">Penicillium salamii</name>
    <dbReference type="NCBI Taxonomy" id="1612424"/>
    <lineage>
        <taxon>Eukaryota</taxon>
        <taxon>Fungi</taxon>
        <taxon>Dikarya</taxon>
        <taxon>Ascomycota</taxon>
        <taxon>Pezizomycotina</taxon>
        <taxon>Eurotiomycetes</taxon>
        <taxon>Eurotiomycetidae</taxon>
        <taxon>Eurotiales</taxon>
        <taxon>Aspergillaceae</taxon>
        <taxon>Penicillium</taxon>
    </lineage>
</organism>
<feature type="non-terminal residue" evidence="9">
    <location>
        <position position="1"/>
    </location>
</feature>
<dbReference type="InterPro" id="IPR013083">
    <property type="entry name" value="Znf_RING/FYVE/PHD"/>
</dbReference>
<dbReference type="GO" id="GO:0008270">
    <property type="term" value="F:zinc ion binding"/>
    <property type="evidence" value="ECO:0007669"/>
    <property type="project" value="UniProtKB-KW"/>
</dbReference>
<evidence type="ECO:0000256" key="5">
    <source>
        <dbReference type="PROSITE-ProRule" id="PRU00175"/>
    </source>
</evidence>
<evidence type="ECO:0000256" key="6">
    <source>
        <dbReference type="PROSITE-ProRule" id="PRU01161"/>
    </source>
</evidence>
<comment type="caution">
    <text evidence="9">The sequence shown here is derived from an EMBL/GenBank/DDBJ whole genome shotgun (WGS) entry which is preliminary data.</text>
</comment>
<gene>
    <name evidence="9" type="ORF">PSALAMII_LOCUS2300</name>
</gene>
<dbReference type="SUPFAM" id="SSF52151">
    <property type="entry name" value="FabD/lysophospholipase-like"/>
    <property type="match status" value="1"/>
</dbReference>
<dbReference type="Proteomes" id="UP001152592">
    <property type="component" value="Unassembled WGS sequence"/>
</dbReference>
<evidence type="ECO:0000259" key="8">
    <source>
        <dbReference type="PROSITE" id="PS51635"/>
    </source>
</evidence>
<dbReference type="PROSITE" id="PS00518">
    <property type="entry name" value="ZF_RING_1"/>
    <property type="match status" value="1"/>
</dbReference>
<feature type="short sequence motif" description="GXGXXG" evidence="6">
    <location>
        <begin position="273"/>
        <end position="278"/>
    </location>
</feature>
<evidence type="ECO:0000313" key="10">
    <source>
        <dbReference type="Proteomes" id="UP001152592"/>
    </source>
</evidence>
<keyword evidence="3" id="KW-0862">Zinc</keyword>
<keyword evidence="6" id="KW-0442">Lipid degradation</keyword>
<dbReference type="GO" id="GO:0016042">
    <property type="term" value="P:lipid catabolic process"/>
    <property type="evidence" value="ECO:0007669"/>
    <property type="project" value="UniProtKB-UniRule"/>
</dbReference>
<dbReference type="Gene3D" id="3.40.1090.10">
    <property type="entry name" value="Cytosolic phospholipase A2 catalytic domain"/>
    <property type="match status" value="1"/>
</dbReference>
<keyword evidence="1" id="KW-0479">Metal-binding</keyword>
<feature type="domain" description="RING-type" evidence="7">
    <location>
        <begin position="204"/>
        <end position="250"/>
    </location>
</feature>
<dbReference type="InterPro" id="IPR017907">
    <property type="entry name" value="Znf_RING_CS"/>
</dbReference>
<dbReference type="PROSITE" id="PS51635">
    <property type="entry name" value="PNPLA"/>
    <property type="match status" value="1"/>
</dbReference>
<evidence type="ECO:0000256" key="3">
    <source>
        <dbReference type="ARBA" id="ARBA00022833"/>
    </source>
</evidence>
<feature type="short sequence motif" description="GXSXG" evidence="6">
    <location>
        <begin position="307"/>
        <end position="311"/>
    </location>
</feature>
<dbReference type="AlphaFoldDB" id="A0A9W4IQP4"/>
<feature type="active site" description="Nucleophile" evidence="6">
    <location>
        <position position="309"/>
    </location>
</feature>
<dbReference type="GO" id="GO:0047499">
    <property type="term" value="F:calcium-independent phospholipase A2 activity"/>
    <property type="evidence" value="ECO:0007669"/>
    <property type="project" value="TreeGrafter"/>
</dbReference>
<dbReference type="PROSITE" id="PS50089">
    <property type="entry name" value="ZF_RING_2"/>
    <property type="match status" value="1"/>
</dbReference>
<feature type="domain" description="PNPLA" evidence="8">
    <location>
        <begin position="269"/>
        <end position="478"/>
    </location>
</feature>
<evidence type="ECO:0000256" key="1">
    <source>
        <dbReference type="ARBA" id="ARBA00022723"/>
    </source>
</evidence>
<dbReference type="Gene3D" id="3.30.40.10">
    <property type="entry name" value="Zinc/RING finger domain, C3HC4 (zinc finger)"/>
    <property type="match status" value="1"/>
</dbReference>
<dbReference type="EMBL" id="CAJVPD010000101">
    <property type="protein sequence ID" value="CAG8320808.1"/>
    <property type="molecule type" value="Genomic_DNA"/>
</dbReference>
<dbReference type="InterPro" id="IPR002641">
    <property type="entry name" value="PNPLA_dom"/>
</dbReference>
<keyword evidence="4 6" id="KW-0443">Lipid metabolism</keyword>
<dbReference type="InterPro" id="IPR001841">
    <property type="entry name" value="Znf_RING"/>
</dbReference>
<protein>
    <recommendedName>
        <fullName evidence="11">FabD/lysophospholipase-like protein</fullName>
    </recommendedName>
</protein>
<dbReference type="OrthoDB" id="14339at2759"/>
<feature type="short sequence motif" description="DGA/G" evidence="6">
    <location>
        <begin position="465"/>
        <end position="467"/>
    </location>
</feature>
<dbReference type="PANTHER" id="PTHR24185">
    <property type="entry name" value="CALCIUM-INDEPENDENT PHOSPHOLIPASE A2-GAMMA"/>
    <property type="match status" value="1"/>
</dbReference>
<evidence type="ECO:0000313" key="9">
    <source>
        <dbReference type="EMBL" id="CAG8320808.1"/>
    </source>
</evidence>
<keyword evidence="2 5" id="KW-0863">Zinc-finger</keyword>
<dbReference type="GO" id="GO:0019369">
    <property type="term" value="P:arachidonate metabolic process"/>
    <property type="evidence" value="ECO:0007669"/>
    <property type="project" value="TreeGrafter"/>
</dbReference>
<reference evidence="9" key="1">
    <citation type="submission" date="2021-07" db="EMBL/GenBank/DDBJ databases">
        <authorList>
            <person name="Branca A.L. A."/>
        </authorList>
    </citation>
    <scope>NUCLEOTIDE SEQUENCE</scope>
</reference>
<dbReference type="InterPro" id="IPR016035">
    <property type="entry name" value="Acyl_Trfase/lysoPLipase"/>
</dbReference>
<accession>A0A9W4IQP4</accession>
<sequence length="753" mass="84534">KFDYLGLNVTVLDLRDRSDLSPPAAYEPLRRLVLNEIYEIRMELRQQHFSLSASHIDTLWSQNLQLGAGACYLDCLMTARRQFPPTPGIVDCLTEFFSRARGVSCPPAEIYYFVASALLMDAYPAGMHHFKPEHVFNALYLSYCEAAWDGQHNFDSESSCQDVLNQFCEAFFQMSPTKSSSSIRRGALLKYRHRWGDLYSTTTCFVCMCRPPEHMLPCRHSICDTCVVLVGSPSRKGEYCTEVHNCPICEEPSHITIRQLPPTKRPVVFSMDGGGVRGIIQLGLLWALERRLGIGVSVAQIPDLWAGTSVGALSTIDFVFNELSAKQCFQKFSGLAQMIFEPPSKRVPNGILARYTNWFRFLGGFMADSHYDSDNLEEVLKKAVNPHSRIFDVPTPNSTGCRVAIVTSRVSDGRACVWANYRGTSRQNTKAAYVFLTPRTESQNPLLCDVIFRTKSLPGFGLFQDGGIRANNPLAIALKETSVVWPSAKKPDLILSVGTGFSESTDEPDAHRKIFQDRAIARMIRATMSSPSSDGEQGFYEALNCIPDHMKDDIFRLDQVLPRPLPRLDDVAALTRLAKLQFTVSDDLVRAVLVTAFFFFELDEVPVKRHGAFDCQGSILCTRSDAKPLLNRVIVEFPSARAQTARGHDLGSISEDDGCRICGYYRKKVRFSVSSLEEMTSVVIASSTHQQKIGGFPKSMEDFLKDQRVHAEFGRPDHLMGVWPPDRICFCSRGKKRHIQILEPSLGQKKRRL</sequence>
<dbReference type="PANTHER" id="PTHR24185:SF8">
    <property type="entry name" value="PNPLA DOMAIN-CONTAINING PROTEIN"/>
    <property type="match status" value="1"/>
</dbReference>
<proteinExistence type="predicted"/>
<dbReference type="GO" id="GO:0046486">
    <property type="term" value="P:glycerolipid metabolic process"/>
    <property type="evidence" value="ECO:0007669"/>
    <property type="project" value="UniProtKB-ARBA"/>
</dbReference>
<feature type="active site" description="Proton acceptor" evidence="6">
    <location>
        <position position="465"/>
    </location>
</feature>
<evidence type="ECO:0000259" key="7">
    <source>
        <dbReference type="PROSITE" id="PS50089"/>
    </source>
</evidence>
<dbReference type="Pfam" id="PF01734">
    <property type="entry name" value="Patatin"/>
    <property type="match status" value="1"/>
</dbReference>
<evidence type="ECO:0008006" key="11">
    <source>
        <dbReference type="Google" id="ProtNLM"/>
    </source>
</evidence>
<keyword evidence="6" id="KW-0378">Hydrolase</keyword>
<dbReference type="GO" id="GO:0016020">
    <property type="term" value="C:membrane"/>
    <property type="evidence" value="ECO:0007669"/>
    <property type="project" value="TreeGrafter"/>
</dbReference>
<name>A0A9W4IQP4_9EURO</name>
<dbReference type="CDD" id="cd07199">
    <property type="entry name" value="Pat17_PNPLA8_PNPLA9_like"/>
    <property type="match status" value="1"/>
</dbReference>